<dbReference type="AlphaFoldDB" id="A0A1Y2T524"/>
<sequence length="236" mass="25040">MLDHRAAGLSDEQAVEIYRWMLLTRRLDERLGFLQRSGAIPLALSSRGHEAAQVGAALAFERGRDWWFPYYRDLGAVLVAGTTPLDVMLSAFGRAADPSSGGRQTPYNWGDRRLNIVARSAPVGVQIPQAAGVAQAAVLRGDPIVVYCSFGEGAASQGDFHEGLNWAALHRLPVVFFCQNNGWAISVPAVRQVAGSSVAARAAGYGIEGVRVDGMDPFAVHAAAARAVARARSGGG</sequence>
<dbReference type="InterPro" id="IPR050771">
    <property type="entry name" value="Alpha-ketoacid_DH_E1_comp"/>
</dbReference>
<dbReference type="GO" id="GO:0009083">
    <property type="term" value="P:branched-chain amino acid catabolic process"/>
    <property type="evidence" value="ECO:0007669"/>
    <property type="project" value="TreeGrafter"/>
</dbReference>
<protein>
    <recommendedName>
        <fullName evidence="4">2-oxoisovalerate dehydrogenase subunit alpha</fullName>
        <ecNumber evidence="4">1.2.4.4</ecNumber>
    </recommendedName>
    <alternativeName>
        <fullName evidence="4">Branched-chain alpha-keto acid dehydrogenase E1 component alpha chain</fullName>
    </alternativeName>
</protein>
<dbReference type="PANTHER" id="PTHR43380:SF1">
    <property type="entry name" value="2-OXOISOVALERATE DEHYDROGENASE SUBUNIT ALPHA, MITOCHONDRIAL"/>
    <property type="match status" value="1"/>
</dbReference>
<feature type="domain" description="Dehydrogenase E1 component" evidence="5">
    <location>
        <begin position="18"/>
        <end position="236"/>
    </location>
</feature>
<organism evidence="6 7">
    <name type="scientific">Symbiobacterium thermophilum</name>
    <dbReference type="NCBI Taxonomy" id="2734"/>
    <lineage>
        <taxon>Bacteria</taxon>
        <taxon>Bacillati</taxon>
        <taxon>Bacillota</taxon>
        <taxon>Clostridia</taxon>
        <taxon>Eubacteriales</taxon>
        <taxon>Symbiobacteriaceae</taxon>
        <taxon>Symbiobacterium</taxon>
    </lineage>
</organism>
<comment type="function">
    <text evidence="4">The branched-chain alpha-keto dehydrogenase complex catalyzes the overall conversion of alpha-keto acids to acyl-CoA and CO(2). It contains multiple copies of three enzymatic components: branched-chain alpha-keto acid decarboxylase (E1), lipoamide acyltransferase (E2) and lipoamide dehydrogenase (E3).</text>
</comment>
<evidence type="ECO:0000256" key="4">
    <source>
        <dbReference type="RuleBase" id="RU365014"/>
    </source>
</evidence>
<dbReference type="InterPro" id="IPR001017">
    <property type="entry name" value="DH_E1"/>
</dbReference>
<dbReference type="Gene3D" id="3.40.50.970">
    <property type="match status" value="1"/>
</dbReference>
<reference evidence="7" key="1">
    <citation type="submission" date="2016-04" db="EMBL/GenBank/DDBJ databases">
        <authorList>
            <person name="Antunes L.P."/>
            <person name="Martins L.F."/>
            <person name="Pereira R.V."/>
            <person name="Thomas A.M."/>
            <person name="Barbosa D."/>
            <person name="Nascimento L."/>
            <person name="Silva G.M."/>
            <person name="Condomitti G.W."/>
            <person name="Digiampietri L.A."/>
            <person name="Lombardi K.C."/>
            <person name="Ramos P.L."/>
            <person name="Quaggio R.B."/>
            <person name="Oliveira J.C."/>
            <person name="Pascon R.C."/>
            <person name="Cruz J.B."/>
            <person name="Silva A.M."/>
            <person name="Setubal J.C."/>
        </authorList>
    </citation>
    <scope>NUCLEOTIDE SEQUENCE [LARGE SCALE GENOMIC DNA]</scope>
</reference>
<dbReference type="EMBL" id="LWLV01001971">
    <property type="protein sequence ID" value="OTA40353.1"/>
    <property type="molecule type" value="Genomic_DNA"/>
</dbReference>
<comment type="cofactor">
    <cofactor evidence="1 4">
        <name>thiamine diphosphate</name>
        <dbReference type="ChEBI" id="CHEBI:58937"/>
    </cofactor>
</comment>
<gene>
    <name evidence="6" type="ORF">A6D92_18910</name>
</gene>
<comment type="caution">
    <text evidence="6">The sequence shown here is derived from an EMBL/GenBank/DDBJ whole genome shotgun (WGS) entry which is preliminary data.</text>
</comment>
<feature type="non-terminal residue" evidence="6">
    <location>
        <position position="236"/>
    </location>
</feature>
<accession>A0A1Y2T524</accession>
<dbReference type="GO" id="GO:0003863">
    <property type="term" value="F:branched-chain 2-oxo acid dehydrogenase activity"/>
    <property type="evidence" value="ECO:0007669"/>
    <property type="project" value="UniProtKB-EC"/>
</dbReference>
<evidence type="ECO:0000259" key="5">
    <source>
        <dbReference type="Pfam" id="PF00676"/>
    </source>
</evidence>
<dbReference type="PANTHER" id="PTHR43380">
    <property type="entry name" value="2-OXOISOVALERATE DEHYDROGENASE SUBUNIT ALPHA, MITOCHONDRIAL"/>
    <property type="match status" value="1"/>
</dbReference>
<dbReference type="Proteomes" id="UP000194267">
    <property type="component" value="Unassembled WGS sequence"/>
</dbReference>
<evidence type="ECO:0000256" key="3">
    <source>
        <dbReference type="ARBA" id="ARBA00023052"/>
    </source>
</evidence>
<evidence type="ECO:0000313" key="7">
    <source>
        <dbReference type="Proteomes" id="UP000194267"/>
    </source>
</evidence>
<name>A0A1Y2T524_SYMTR</name>
<dbReference type="CDD" id="cd02000">
    <property type="entry name" value="TPP_E1_PDC_ADC_BCADC"/>
    <property type="match status" value="1"/>
</dbReference>
<comment type="similarity">
    <text evidence="4">Belongs to the BCKDHA family.</text>
</comment>
<keyword evidence="2 4" id="KW-0560">Oxidoreductase</keyword>
<evidence type="ECO:0000256" key="1">
    <source>
        <dbReference type="ARBA" id="ARBA00001964"/>
    </source>
</evidence>
<dbReference type="SUPFAM" id="SSF52518">
    <property type="entry name" value="Thiamin diphosphate-binding fold (THDP-binding)"/>
    <property type="match status" value="1"/>
</dbReference>
<dbReference type="EC" id="1.2.4.4" evidence="4"/>
<evidence type="ECO:0000313" key="6">
    <source>
        <dbReference type="EMBL" id="OTA40353.1"/>
    </source>
</evidence>
<dbReference type="Pfam" id="PF00676">
    <property type="entry name" value="E1_dh"/>
    <property type="match status" value="1"/>
</dbReference>
<proteinExistence type="inferred from homology"/>
<evidence type="ECO:0000256" key="2">
    <source>
        <dbReference type="ARBA" id="ARBA00023002"/>
    </source>
</evidence>
<dbReference type="InterPro" id="IPR029061">
    <property type="entry name" value="THDP-binding"/>
</dbReference>
<comment type="catalytic activity">
    <reaction evidence="4">
        <text>N(6)-[(R)-lipoyl]-L-lysyl-[protein] + 3-methyl-2-oxobutanoate + H(+) = N(6)-[(R)-S(8)-2-methylpropanoyldihydrolipoyl]-L-lysyl-[protein] + CO2</text>
        <dbReference type="Rhea" id="RHEA:13457"/>
        <dbReference type="Rhea" id="RHEA-COMP:10474"/>
        <dbReference type="Rhea" id="RHEA-COMP:10497"/>
        <dbReference type="ChEBI" id="CHEBI:11851"/>
        <dbReference type="ChEBI" id="CHEBI:15378"/>
        <dbReference type="ChEBI" id="CHEBI:16526"/>
        <dbReference type="ChEBI" id="CHEBI:83099"/>
        <dbReference type="ChEBI" id="CHEBI:83142"/>
        <dbReference type="EC" id="1.2.4.4"/>
    </reaction>
</comment>
<keyword evidence="3 4" id="KW-0786">Thiamine pyrophosphate</keyword>